<dbReference type="Proteomes" id="UP001602089">
    <property type="component" value="Unassembled WGS sequence"/>
</dbReference>
<feature type="domain" description="DUF7373" evidence="2">
    <location>
        <begin position="262"/>
        <end position="408"/>
    </location>
</feature>
<protein>
    <recommendedName>
        <fullName evidence="5">Lipoprotein</fullName>
    </recommendedName>
</protein>
<dbReference type="EMBL" id="JBIATK010000001">
    <property type="protein sequence ID" value="MFF4021990.1"/>
    <property type="molecule type" value="Genomic_DNA"/>
</dbReference>
<evidence type="ECO:0000313" key="3">
    <source>
        <dbReference type="EMBL" id="MFF4021990.1"/>
    </source>
</evidence>
<evidence type="ECO:0008006" key="5">
    <source>
        <dbReference type="Google" id="ProtNLM"/>
    </source>
</evidence>
<dbReference type="InterPro" id="IPR055797">
    <property type="entry name" value="DUF7373"/>
</dbReference>
<evidence type="ECO:0000313" key="4">
    <source>
        <dbReference type="Proteomes" id="UP001602089"/>
    </source>
</evidence>
<dbReference type="RefSeq" id="WP_146165377.1">
    <property type="nucleotide sequence ID" value="NZ_JADLPS010000002.1"/>
</dbReference>
<comment type="caution">
    <text evidence="3">The sequence shown here is derived from an EMBL/GenBank/DDBJ whole genome shotgun (WGS) entry which is preliminary data.</text>
</comment>
<proteinExistence type="predicted"/>
<keyword evidence="4" id="KW-1185">Reference proteome</keyword>
<organism evidence="3 4">
    <name type="scientific">Nocardia elegans</name>
    <dbReference type="NCBI Taxonomy" id="300029"/>
    <lineage>
        <taxon>Bacteria</taxon>
        <taxon>Bacillati</taxon>
        <taxon>Actinomycetota</taxon>
        <taxon>Actinomycetes</taxon>
        <taxon>Mycobacteriales</taxon>
        <taxon>Nocardiaceae</taxon>
        <taxon>Nocardia</taxon>
    </lineage>
</organism>
<evidence type="ECO:0000259" key="1">
    <source>
        <dbReference type="Pfam" id="PF24088"/>
    </source>
</evidence>
<reference evidence="3 4" key="1">
    <citation type="submission" date="2024-10" db="EMBL/GenBank/DDBJ databases">
        <title>The Natural Products Discovery Center: Release of the First 8490 Sequenced Strains for Exploring Actinobacteria Biosynthetic Diversity.</title>
        <authorList>
            <person name="Kalkreuter E."/>
            <person name="Kautsar S.A."/>
            <person name="Yang D."/>
            <person name="Bader C.D."/>
            <person name="Teijaro C.N."/>
            <person name="Fluegel L."/>
            <person name="Davis C.M."/>
            <person name="Simpson J.R."/>
            <person name="Lauterbach L."/>
            <person name="Steele A.D."/>
            <person name="Gui C."/>
            <person name="Meng S."/>
            <person name="Li G."/>
            <person name="Viehrig K."/>
            <person name="Ye F."/>
            <person name="Su P."/>
            <person name="Kiefer A.F."/>
            <person name="Nichols A."/>
            <person name="Cepeda A.J."/>
            <person name="Yan W."/>
            <person name="Fan B."/>
            <person name="Jiang Y."/>
            <person name="Adhikari A."/>
            <person name="Zheng C.-J."/>
            <person name="Schuster L."/>
            <person name="Cowan T.M."/>
            <person name="Smanski M.J."/>
            <person name="Chevrette M.G."/>
            <person name="De Carvalho L.P.S."/>
            <person name="Shen B."/>
        </authorList>
    </citation>
    <scope>NUCLEOTIDE SEQUENCE [LARGE SCALE GENOMIC DNA]</scope>
    <source>
        <strain evidence="3 4">NPDC001867</strain>
    </source>
</reference>
<feature type="domain" description="DUF7373" evidence="1">
    <location>
        <begin position="57"/>
        <end position="255"/>
    </location>
</feature>
<name>A0ABW6T781_9NOCA</name>
<gene>
    <name evidence="3" type="ORF">ACFYY5_04020</name>
</gene>
<sequence length="409" mass="44014">MAASVLVLGGVVAACGVEGTPLPSEEKVDTSMLSPGPYRTVARVAPESSVGPDVRWLREAQRMAGYIPDPVDIDSELTTKTDPTGVLRNGASLVNAESGGIGANDLGALADVAGKYHFLGGFSTARGNDQGVNSRYLVNSLLRFPDPESAARAAMEMKQAVMDWNNNPKYSSVTGLGPPTDVAVRGYPDARAFYFPTGMVSSWYATGPLVAHTVAVDPEKPADAVSQRVTKALDAQADLLRDFVPTAAENLSTLTIDRDGILARTLAFREGQSINTSQEAYYSARGILHFAENGTLYRNMLRDNGVDLAAYNNAVVLRARDREGAWHLQSGWLQSHRQGYDGYDPQIGQPAITCVKKRDSHDDTAEKLASTRFQCAITFGRYMAEVSSGQELDIKQRASAQLALLVNNP</sequence>
<accession>A0ABW6T781</accession>
<dbReference type="Pfam" id="PF24088">
    <property type="entry name" value="DUF7373"/>
    <property type="match status" value="1"/>
</dbReference>
<dbReference type="Pfam" id="PF24092">
    <property type="entry name" value="DUF7373_C"/>
    <property type="match status" value="1"/>
</dbReference>
<dbReference type="InterPro" id="IPR056463">
    <property type="entry name" value="DUF7373_C"/>
</dbReference>
<evidence type="ECO:0000259" key="2">
    <source>
        <dbReference type="Pfam" id="PF24092"/>
    </source>
</evidence>